<evidence type="ECO:0000313" key="2">
    <source>
        <dbReference type="Proteomes" id="UP001488805"/>
    </source>
</evidence>
<protein>
    <submittedName>
        <fullName evidence="1">Uncharacterized protein</fullName>
    </submittedName>
</protein>
<sequence>MGRGRAEIDSFRWSPTAKQLSGLGLQKQYGSISAGTRPSLKVPQPTRRLDPEIESSRLIYCPECKERSQLEKRRDAQVHGATKRQSVLVVSLPSKINSGDLRENTPRTPKQHYLCFLLQCHRTDI</sequence>
<dbReference type="EMBL" id="JBCEZU010000586">
    <property type="protein sequence ID" value="KAK9515163.1"/>
    <property type="molecule type" value="Genomic_DNA"/>
</dbReference>
<dbReference type="AlphaFoldDB" id="A0AAW1DZ82"/>
<dbReference type="Proteomes" id="UP001488805">
    <property type="component" value="Unassembled WGS sequence"/>
</dbReference>
<name>A0AAW1DZ82_ZOAVI</name>
<keyword evidence="2" id="KW-1185">Reference proteome</keyword>
<accession>A0AAW1DZ82</accession>
<evidence type="ECO:0000313" key="1">
    <source>
        <dbReference type="EMBL" id="KAK9515163.1"/>
    </source>
</evidence>
<gene>
    <name evidence="1" type="ORF">VZT92_025830</name>
</gene>
<organism evidence="1 2">
    <name type="scientific">Zoarces viviparus</name>
    <name type="common">Viviparous eelpout</name>
    <name type="synonym">Blennius viviparus</name>
    <dbReference type="NCBI Taxonomy" id="48416"/>
    <lineage>
        <taxon>Eukaryota</taxon>
        <taxon>Metazoa</taxon>
        <taxon>Chordata</taxon>
        <taxon>Craniata</taxon>
        <taxon>Vertebrata</taxon>
        <taxon>Euteleostomi</taxon>
        <taxon>Actinopterygii</taxon>
        <taxon>Neopterygii</taxon>
        <taxon>Teleostei</taxon>
        <taxon>Neoteleostei</taxon>
        <taxon>Acanthomorphata</taxon>
        <taxon>Eupercaria</taxon>
        <taxon>Perciformes</taxon>
        <taxon>Cottioidei</taxon>
        <taxon>Zoarcales</taxon>
        <taxon>Zoarcidae</taxon>
        <taxon>Zoarcinae</taxon>
        <taxon>Zoarces</taxon>
    </lineage>
</organism>
<proteinExistence type="predicted"/>
<comment type="caution">
    <text evidence="1">The sequence shown here is derived from an EMBL/GenBank/DDBJ whole genome shotgun (WGS) entry which is preliminary data.</text>
</comment>
<reference evidence="1 2" key="1">
    <citation type="journal article" date="2024" name="Genome Biol. Evol.">
        <title>Chromosome-level genome assembly of the viviparous eelpout Zoarces viviparus.</title>
        <authorList>
            <person name="Fuhrmann N."/>
            <person name="Brasseur M.V."/>
            <person name="Bakowski C.E."/>
            <person name="Podsiadlowski L."/>
            <person name="Prost S."/>
            <person name="Krehenwinkel H."/>
            <person name="Mayer C."/>
        </authorList>
    </citation>
    <scope>NUCLEOTIDE SEQUENCE [LARGE SCALE GENOMIC DNA]</scope>
    <source>
        <strain evidence="1">NO-MEL_2022_Ind0_liver</strain>
    </source>
</reference>